<comment type="function">
    <text evidence="6">Specifically methylates the N4 position of cytidine in position 1402 (C1402) of 16S rRNA.</text>
</comment>
<keyword evidence="2 6" id="KW-0698">rRNA processing</keyword>
<keyword evidence="5 6" id="KW-0949">S-adenosyl-L-methionine</keyword>
<organism evidence="7 8">
    <name type="scientific">Roseibacillus persicicus</name>
    <dbReference type="NCBI Taxonomy" id="454148"/>
    <lineage>
        <taxon>Bacteria</taxon>
        <taxon>Pseudomonadati</taxon>
        <taxon>Verrucomicrobiota</taxon>
        <taxon>Verrucomicrobiia</taxon>
        <taxon>Verrucomicrobiales</taxon>
        <taxon>Verrucomicrobiaceae</taxon>
        <taxon>Roseibacillus</taxon>
    </lineage>
</organism>
<dbReference type="GO" id="GO:0070475">
    <property type="term" value="P:rRNA base methylation"/>
    <property type="evidence" value="ECO:0007669"/>
    <property type="project" value="UniProtKB-UniRule"/>
</dbReference>
<feature type="binding site" evidence="6">
    <location>
        <begin position="83"/>
        <end position="85"/>
    </location>
    <ligand>
        <name>S-adenosyl-L-methionine</name>
        <dbReference type="ChEBI" id="CHEBI:59789"/>
    </ligand>
</feature>
<dbReference type="SUPFAM" id="SSF53335">
    <property type="entry name" value="S-adenosyl-L-methionine-dependent methyltransferases"/>
    <property type="match status" value="1"/>
</dbReference>
<comment type="similarity">
    <text evidence="1 6">Belongs to the methyltransferase superfamily. RsmH family.</text>
</comment>
<dbReference type="GO" id="GO:0005737">
    <property type="term" value="C:cytoplasm"/>
    <property type="evidence" value="ECO:0007669"/>
    <property type="project" value="UniProtKB-SubCell"/>
</dbReference>
<comment type="subcellular location">
    <subcellularLocation>
        <location evidence="6">Cytoplasm</location>
    </subcellularLocation>
</comment>
<dbReference type="HAMAP" id="MF_01007">
    <property type="entry name" value="16SrRNA_methyltr_H"/>
    <property type="match status" value="1"/>
</dbReference>
<feature type="binding site" evidence="6">
    <location>
        <position position="127"/>
    </location>
    <ligand>
        <name>S-adenosyl-L-methionine</name>
        <dbReference type="ChEBI" id="CHEBI:59789"/>
    </ligand>
</feature>
<evidence type="ECO:0000313" key="8">
    <source>
        <dbReference type="Proteomes" id="UP000644507"/>
    </source>
</evidence>
<evidence type="ECO:0000256" key="5">
    <source>
        <dbReference type="ARBA" id="ARBA00022691"/>
    </source>
</evidence>
<feature type="binding site" evidence="6">
    <location>
        <position position="100"/>
    </location>
    <ligand>
        <name>S-adenosyl-L-methionine</name>
        <dbReference type="ChEBI" id="CHEBI:59789"/>
    </ligand>
</feature>
<keyword evidence="3 6" id="KW-0489">Methyltransferase</keyword>
<dbReference type="SUPFAM" id="SSF81799">
    <property type="entry name" value="Putative methyltransferase TM0872, insert domain"/>
    <property type="match status" value="1"/>
</dbReference>
<gene>
    <name evidence="6 7" type="primary">rsmH</name>
    <name evidence="7" type="ORF">GCM10007100_33630</name>
</gene>
<keyword evidence="4 6" id="KW-0808">Transferase</keyword>
<dbReference type="RefSeq" id="WP_229809564.1">
    <property type="nucleotide sequence ID" value="NZ_BMXI01000016.1"/>
</dbReference>
<dbReference type="PIRSF" id="PIRSF004486">
    <property type="entry name" value="MraW"/>
    <property type="match status" value="1"/>
</dbReference>
<reference evidence="7" key="2">
    <citation type="submission" date="2020-09" db="EMBL/GenBank/DDBJ databases">
        <authorList>
            <person name="Sun Q."/>
            <person name="Kim S."/>
        </authorList>
    </citation>
    <scope>NUCLEOTIDE SEQUENCE</scope>
    <source>
        <strain evidence="7">KCTC 12988</strain>
    </source>
</reference>
<proteinExistence type="inferred from homology"/>
<keyword evidence="8" id="KW-1185">Reference proteome</keyword>
<evidence type="ECO:0000256" key="2">
    <source>
        <dbReference type="ARBA" id="ARBA00022552"/>
    </source>
</evidence>
<dbReference type="EC" id="2.1.1.199" evidence="6"/>
<dbReference type="InterPro" id="IPR002903">
    <property type="entry name" value="RsmH"/>
</dbReference>
<evidence type="ECO:0000256" key="4">
    <source>
        <dbReference type="ARBA" id="ARBA00022679"/>
    </source>
</evidence>
<evidence type="ECO:0000256" key="6">
    <source>
        <dbReference type="HAMAP-Rule" id="MF_01007"/>
    </source>
</evidence>
<dbReference type="PANTHER" id="PTHR11265:SF0">
    <property type="entry name" value="12S RRNA N4-METHYLCYTIDINE METHYLTRANSFERASE"/>
    <property type="match status" value="1"/>
</dbReference>
<name>A0A918TU10_9BACT</name>
<dbReference type="EMBL" id="BMXI01000016">
    <property type="protein sequence ID" value="GHC63335.1"/>
    <property type="molecule type" value="Genomic_DNA"/>
</dbReference>
<protein>
    <recommendedName>
        <fullName evidence="6">Ribosomal RNA small subunit methyltransferase H</fullName>
        <ecNumber evidence="6">2.1.1.199</ecNumber>
    </recommendedName>
    <alternativeName>
        <fullName evidence="6">16S rRNA m(4)C1402 methyltransferase</fullName>
    </alternativeName>
    <alternativeName>
        <fullName evidence="6">rRNA (cytosine-N(4)-)-methyltransferase RsmH</fullName>
    </alternativeName>
</protein>
<reference evidence="7" key="1">
    <citation type="journal article" date="2014" name="Int. J. Syst. Evol. Microbiol.">
        <title>Complete genome sequence of Corynebacterium casei LMG S-19264T (=DSM 44701T), isolated from a smear-ripened cheese.</title>
        <authorList>
            <consortium name="US DOE Joint Genome Institute (JGI-PGF)"/>
            <person name="Walter F."/>
            <person name="Albersmeier A."/>
            <person name="Kalinowski J."/>
            <person name="Ruckert C."/>
        </authorList>
    </citation>
    <scope>NUCLEOTIDE SEQUENCE</scope>
    <source>
        <strain evidence="7">KCTC 12988</strain>
    </source>
</reference>
<accession>A0A918TU10</accession>
<dbReference type="Proteomes" id="UP000644507">
    <property type="component" value="Unassembled WGS sequence"/>
</dbReference>
<evidence type="ECO:0000313" key="7">
    <source>
        <dbReference type="EMBL" id="GHC63335.1"/>
    </source>
</evidence>
<dbReference type="GO" id="GO:0071424">
    <property type="term" value="F:rRNA (cytosine-N4-)-methyltransferase activity"/>
    <property type="evidence" value="ECO:0007669"/>
    <property type="project" value="UniProtKB-UniRule"/>
</dbReference>
<dbReference type="AlphaFoldDB" id="A0A918TU10"/>
<dbReference type="Pfam" id="PF01795">
    <property type="entry name" value="Methyltransf_5"/>
    <property type="match status" value="1"/>
</dbReference>
<comment type="caution">
    <text evidence="7">The sequence shown here is derived from an EMBL/GenBank/DDBJ whole genome shotgun (WGS) entry which is preliminary data.</text>
</comment>
<dbReference type="NCBIfam" id="TIGR00006">
    <property type="entry name" value="16S rRNA (cytosine(1402)-N(4))-methyltransferase RsmH"/>
    <property type="match status" value="1"/>
</dbReference>
<dbReference type="PANTHER" id="PTHR11265">
    <property type="entry name" value="S-ADENOSYL-METHYLTRANSFERASE MRAW"/>
    <property type="match status" value="1"/>
</dbReference>
<keyword evidence="6" id="KW-0963">Cytoplasm</keyword>
<dbReference type="InterPro" id="IPR023397">
    <property type="entry name" value="SAM-dep_MeTrfase_MraW_recog"/>
</dbReference>
<sequence>MLTPAFIPALAGSTDCLAVLGRMVDSVVPGWRGHVFHNSSSGEQAGGGNEQEFYHKPVLMDEVLAGLEPEEDKLILDGTLGGGGHSERLLEAGAHVVGMDRDGDALAYAGKRLEVFGDRFRAEQGNFSEMRSVVPARSVDGVLLDLGVSSWQLDQAGRGFSFQKDGPLDMRMDQAAGETAADWVNQRSAEDLANIFFQYGEEKASRRIAAAIVRAREEEEFTTTLQLASCVEKVMGGRGRKHPATRVFQALRMAVNTELDSVTAGLEAAEDVIKPGGVLAVITFHSLEDRLVKQFLKKRSVKFLDRPEWPEPRPNPDLAWDLVSRKAIAATEGELAQNTRARSAKLRLAKRR</sequence>
<evidence type="ECO:0000256" key="3">
    <source>
        <dbReference type="ARBA" id="ARBA00022603"/>
    </source>
</evidence>
<dbReference type="FunFam" id="1.10.150.170:FF:000003">
    <property type="entry name" value="Ribosomal RNA small subunit methyltransferase H"/>
    <property type="match status" value="1"/>
</dbReference>
<dbReference type="Gene3D" id="1.10.150.170">
    <property type="entry name" value="Putative methyltransferase TM0872, insert domain"/>
    <property type="match status" value="1"/>
</dbReference>
<dbReference type="Gene3D" id="3.40.50.150">
    <property type="entry name" value="Vaccinia Virus protein VP39"/>
    <property type="match status" value="1"/>
</dbReference>
<feature type="binding site" evidence="6">
    <location>
        <position position="145"/>
    </location>
    <ligand>
        <name>S-adenosyl-L-methionine</name>
        <dbReference type="ChEBI" id="CHEBI:59789"/>
    </ligand>
</feature>
<comment type="catalytic activity">
    <reaction evidence="6">
        <text>cytidine(1402) in 16S rRNA + S-adenosyl-L-methionine = N(4)-methylcytidine(1402) in 16S rRNA + S-adenosyl-L-homocysteine + H(+)</text>
        <dbReference type="Rhea" id="RHEA:42928"/>
        <dbReference type="Rhea" id="RHEA-COMP:10286"/>
        <dbReference type="Rhea" id="RHEA-COMP:10287"/>
        <dbReference type="ChEBI" id="CHEBI:15378"/>
        <dbReference type="ChEBI" id="CHEBI:57856"/>
        <dbReference type="ChEBI" id="CHEBI:59789"/>
        <dbReference type="ChEBI" id="CHEBI:74506"/>
        <dbReference type="ChEBI" id="CHEBI:82748"/>
        <dbReference type="EC" id="2.1.1.199"/>
    </reaction>
</comment>
<feature type="binding site" evidence="6">
    <location>
        <position position="152"/>
    </location>
    <ligand>
        <name>S-adenosyl-L-methionine</name>
        <dbReference type="ChEBI" id="CHEBI:59789"/>
    </ligand>
</feature>
<dbReference type="InterPro" id="IPR029063">
    <property type="entry name" value="SAM-dependent_MTases_sf"/>
</dbReference>
<dbReference type="CDD" id="cd02440">
    <property type="entry name" value="AdoMet_MTases"/>
    <property type="match status" value="1"/>
</dbReference>
<evidence type="ECO:0000256" key="1">
    <source>
        <dbReference type="ARBA" id="ARBA00010396"/>
    </source>
</evidence>